<comment type="caution">
    <text evidence="2">The sequence shown here is derived from an EMBL/GenBank/DDBJ whole genome shotgun (WGS) entry which is preliminary data.</text>
</comment>
<feature type="region of interest" description="Disordered" evidence="1">
    <location>
        <begin position="20"/>
        <end position="43"/>
    </location>
</feature>
<proteinExistence type="predicted"/>
<organism evidence="2">
    <name type="scientific">bioreactor metagenome</name>
    <dbReference type="NCBI Taxonomy" id="1076179"/>
    <lineage>
        <taxon>unclassified sequences</taxon>
        <taxon>metagenomes</taxon>
        <taxon>ecological metagenomes</taxon>
    </lineage>
</organism>
<evidence type="ECO:0000256" key="1">
    <source>
        <dbReference type="SAM" id="MobiDB-lite"/>
    </source>
</evidence>
<sequence>MPTLPLNLFFGELAHDASRLHEKDHDKNDKANRITKGGVDRGSEDFGDAHDEAAEHCATNIANAAENGRDERLCAKPGAHIDLNLRIDARVADSRYRGERAANEKCNRDDAVYVDSHQRRSILVHADRAHLRAHLGLVDQQIEPDHNHRGKRNHDDLRGGDRCAEESVADRLEQRWERTRIRPDKGQRAGEILQKHGNANRRDQRDHARLVAQRPVGHRLDANADCAGAEHGD</sequence>
<reference evidence="2" key="1">
    <citation type="submission" date="2019-08" db="EMBL/GenBank/DDBJ databases">
        <authorList>
            <person name="Kucharzyk K."/>
            <person name="Murdoch R.W."/>
            <person name="Higgins S."/>
            <person name="Loffler F."/>
        </authorList>
    </citation>
    <scope>NUCLEOTIDE SEQUENCE</scope>
</reference>
<feature type="region of interest" description="Disordered" evidence="1">
    <location>
        <begin position="181"/>
        <end position="205"/>
    </location>
</feature>
<dbReference type="AlphaFoldDB" id="A0A645GJG4"/>
<evidence type="ECO:0000313" key="2">
    <source>
        <dbReference type="EMBL" id="MPN25969.1"/>
    </source>
</evidence>
<name>A0A645GJG4_9ZZZZ</name>
<protein>
    <submittedName>
        <fullName evidence="2">Uncharacterized protein</fullName>
    </submittedName>
</protein>
<dbReference type="EMBL" id="VSSQ01075343">
    <property type="protein sequence ID" value="MPN25969.1"/>
    <property type="molecule type" value="Genomic_DNA"/>
</dbReference>
<accession>A0A645GJG4</accession>
<gene>
    <name evidence="2" type="ORF">SDC9_173391</name>
</gene>